<proteinExistence type="predicted"/>
<name>A0AAV9J9H4_9PEZI</name>
<dbReference type="Pfam" id="PF13561">
    <property type="entry name" value="adh_short_C2"/>
    <property type="match status" value="1"/>
</dbReference>
<reference evidence="1 2" key="1">
    <citation type="submission" date="2021-11" db="EMBL/GenBank/DDBJ databases">
        <title>Black yeast isolated from Biological Soil Crust.</title>
        <authorList>
            <person name="Kurbessoian T."/>
        </authorList>
    </citation>
    <scope>NUCLEOTIDE SEQUENCE [LARGE SCALE GENOMIC DNA]</scope>
    <source>
        <strain evidence="1 2">CCFEE 5522</strain>
    </source>
</reference>
<dbReference type="InterPro" id="IPR002347">
    <property type="entry name" value="SDR_fam"/>
</dbReference>
<dbReference type="SUPFAM" id="SSF51735">
    <property type="entry name" value="NAD(P)-binding Rossmann-fold domains"/>
    <property type="match status" value="1"/>
</dbReference>
<dbReference type="Proteomes" id="UP001324427">
    <property type="component" value="Unassembled WGS sequence"/>
</dbReference>
<keyword evidence="2" id="KW-1185">Reference proteome</keyword>
<dbReference type="AlphaFoldDB" id="A0AAV9J9H4"/>
<protein>
    <submittedName>
        <fullName evidence="1">Uncharacterized protein</fullName>
    </submittedName>
</protein>
<dbReference type="EMBL" id="JAVFHQ010000052">
    <property type="protein sequence ID" value="KAK4541482.1"/>
    <property type="molecule type" value="Genomic_DNA"/>
</dbReference>
<dbReference type="InterPro" id="IPR036291">
    <property type="entry name" value="NAD(P)-bd_dom_sf"/>
</dbReference>
<dbReference type="Gene3D" id="3.40.50.720">
    <property type="entry name" value="NAD(P)-binding Rossmann-like Domain"/>
    <property type="match status" value="1"/>
</dbReference>
<comment type="caution">
    <text evidence="1">The sequence shown here is derived from an EMBL/GenBank/DDBJ whole genome shotgun (WGS) entry which is preliminary data.</text>
</comment>
<gene>
    <name evidence="1" type="ORF">LTR36_007928</name>
</gene>
<evidence type="ECO:0000313" key="1">
    <source>
        <dbReference type="EMBL" id="KAK4541482.1"/>
    </source>
</evidence>
<accession>A0AAV9J9H4</accession>
<evidence type="ECO:0000313" key="2">
    <source>
        <dbReference type="Proteomes" id="UP001324427"/>
    </source>
</evidence>
<organism evidence="1 2">
    <name type="scientific">Oleoguttula mirabilis</name>
    <dbReference type="NCBI Taxonomy" id="1507867"/>
    <lineage>
        <taxon>Eukaryota</taxon>
        <taxon>Fungi</taxon>
        <taxon>Dikarya</taxon>
        <taxon>Ascomycota</taxon>
        <taxon>Pezizomycotina</taxon>
        <taxon>Dothideomycetes</taxon>
        <taxon>Dothideomycetidae</taxon>
        <taxon>Mycosphaerellales</taxon>
        <taxon>Teratosphaeriaceae</taxon>
        <taxon>Oleoguttula</taxon>
    </lineage>
</organism>
<sequence length="135" mass="14197">MEKQNSGGCVRNTSSVAGLQYIGEPQIAHTAPKAAITQFTNTAAVLYVQKASGRVRLKTVVPGLLITALVLAFANDYAGGGEGGFWSAREQHVPMGSARDVAHAELFWCSDEAGYKTGPSTVISWIPPVGRGHVA</sequence>
<dbReference type="PRINTS" id="PR00081">
    <property type="entry name" value="GDHRDH"/>
</dbReference>